<evidence type="ECO:0000313" key="2">
    <source>
        <dbReference type="Proteomes" id="UP000321408"/>
    </source>
</evidence>
<accession>A0A5B9DDG0</accession>
<dbReference type="AlphaFoldDB" id="A0A5B9DDG0"/>
<evidence type="ECO:0000313" key="1">
    <source>
        <dbReference type="EMBL" id="QEE16810.2"/>
    </source>
</evidence>
<dbReference type="EMBL" id="CP042905">
    <property type="protein sequence ID" value="QEE16810.2"/>
    <property type="molecule type" value="Genomic_DNA"/>
</dbReference>
<proteinExistence type="predicted"/>
<reference evidence="1 2" key="1">
    <citation type="journal article" date="2020" name="Nature">
        <title>Isolation of an archaeon at the prokaryote-eukaryote interface.</title>
        <authorList>
            <person name="Imachi H."/>
            <person name="Nobu M.K."/>
            <person name="Nakahara N."/>
            <person name="Morono Y."/>
            <person name="Ogawara M."/>
            <person name="Takaki Y."/>
            <person name="Takano Y."/>
            <person name="Uematsu K."/>
            <person name="Ikuta T."/>
            <person name="Ito M."/>
            <person name="Matsui Y."/>
            <person name="Miyazaki M."/>
            <person name="Murata K."/>
            <person name="Saito Y."/>
            <person name="Sakai S."/>
            <person name="Song C."/>
            <person name="Tasumi E."/>
            <person name="Yamanaka Y."/>
            <person name="Yamaguchi T."/>
            <person name="Kamagata Y."/>
            <person name="Tamaki H."/>
            <person name="Takai K."/>
        </authorList>
    </citation>
    <scope>NUCLEOTIDE SEQUENCE [LARGE SCALE GENOMIC DNA]</scope>
    <source>
        <strain evidence="1 2">MK-D1</strain>
    </source>
</reference>
<sequence length="62" mass="7371">MGIDKNQKMKCKVCNEVSTFKEWDHISERTTYGSPKMYYDVCPNCGVLVRFSEKNIDIWKFQ</sequence>
<protein>
    <submittedName>
        <fullName evidence="1">Uncharacterized protein</fullName>
    </submittedName>
</protein>
<reference evidence="1 2" key="2">
    <citation type="journal article" date="2024" name="Int. J. Syst. Evol. Microbiol.">
        <title>Promethearchaeum syntrophicum gen. nov., sp. nov., an anaerobic, obligately syntrophic archaeon, the first isolate of the lineage 'Asgard' archaea, and proposal of the new archaeal phylum Promethearchaeota phyl. nov. and kingdom Promethearchaeati regn. nov.</title>
        <authorList>
            <person name="Imachi H."/>
            <person name="Nobu M.K."/>
            <person name="Kato S."/>
            <person name="Takaki Y."/>
            <person name="Miyazaki M."/>
            <person name="Miyata M."/>
            <person name="Ogawara M."/>
            <person name="Saito Y."/>
            <person name="Sakai S."/>
            <person name="Tahara Y.O."/>
            <person name="Takano Y."/>
            <person name="Tasumi E."/>
            <person name="Uematsu K."/>
            <person name="Yoshimura T."/>
            <person name="Itoh T."/>
            <person name="Ohkuma M."/>
            <person name="Takai K."/>
        </authorList>
    </citation>
    <scope>NUCLEOTIDE SEQUENCE [LARGE SCALE GENOMIC DNA]</scope>
    <source>
        <strain evidence="1 2">MK-D1</strain>
    </source>
</reference>
<keyword evidence="2" id="KW-1185">Reference proteome</keyword>
<name>A0A5B9DDG0_9ARCH</name>
<dbReference type="KEGG" id="psyt:DSAG12_02640"/>
<organism evidence="1 2">
    <name type="scientific">Promethearchaeum syntrophicum</name>
    <dbReference type="NCBI Taxonomy" id="2594042"/>
    <lineage>
        <taxon>Archaea</taxon>
        <taxon>Promethearchaeati</taxon>
        <taxon>Promethearchaeota</taxon>
        <taxon>Promethearchaeia</taxon>
        <taxon>Promethearchaeales</taxon>
        <taxon>Promethearchaeaceae</taxon>
        <taxon>Promethearchaeum</taxon>
    </lineage>
</organism>
<gene>
    <name evidence="1" type="ORF">DSAG12_02640</name>
</gene>
<dbReference type="Proteomes" id="UP000321408">
    <property type="component" value="Chromosome"/>
</dbReference>